<dbReference type="Proteomes" id="UP000315400">
    <property type="component" value="Unassembled WGS sequence"/>
</dbReference>
<protein>
    <submittedName>
        <fullName evidence="2">DUF3267 domain-containing protein</fullName>
    </submittedName>
</protein>
<evidence type="ECO:0000256" key="1">
    <source>
        <dbReference type="SAM" id="Phobius"/>
    </source>
</evidence>
<name>A0A540V1G7_9GAMM</name>
<comment type="caution">
    <text evidence="2">The sequence shown here is derived from an EMBL/GenBank/DDBJ whole genome shotgun (WGS) entry which is preliminary data.</text>
</comment>
<keyword evidence="1" id="KW-0472">Membrane</keyword>
<sequence>MDVDDRSFSSWKAQALGVLFMAAIIVVAPASYLAVWGSDALDQALSGIHPGVLIGCFVGGILVHEALHGLGWVVAGQRSWERVSFGFQVKSLTPYAHIEGPMQAWAYRIGAALPGVVLGLVPWVLSIALGHTSMHIFGIVFTAVAAGDAMILWTLRDVPATHYVQDHPHRVGCLVLGTSPDVDVSL</sequence>
<keyword evidence="1" id="KW-0812">Transmembrane</keyword>
<dbReference type="InterPro" id="IPR021683">
    <property type="entry name" value="DUF3267"/>
</dbReference>
<dbReference type="EMBL" id="VIFK01000718">
    <property type="protein sequence ID" value="TQE90561.1"/>
    <property type="molecule type" value="Genomic_DNA"/>
</dbReference>
<feature type="transmembrane region" description="Helical" evidence="1">
    <location>
        <begin position="105"/>
        <end position="129"/>
    </location>
</feature>
<dbReference type="AlphaFoldDB" id="A0A540V1G7"/>
<gene>
    <name evidence="2" type="ORF">FKY71_20405</name>
</gene>
<evidence type="ECO:0000313" key="3">
    <source>
        <dbReference type="Proteomes" id="UP000315400"/>
    </source>
</evidence>
<feature type="transmembrane region" description="Helical" evidence="1">
    <location>
        <begin position="15"/>
        <end position="36"/>
    </location>
</feature>
<accession>A0A540V1G7</accession>
<reference evidence="2 3" key="1">
    <citation type="submission" date="2019-06" db="EMBL/GenBank/DDBJ databases">
        <title>Metagenome assembled Genome of Spiribacter salinus SL48-SHIP from the microbial mat of Salt Lake 48 (Novosibirsk region, Russia).</title>
        <authorList>
            <person name="Shipova A."/>
            <person name="Rozanov A.S."/>
            <person name="Bryanskaya A.V."/>
            <person name="Peltek S.E."/>
        </authorList>
    </citation>
    <scope>NUCLEOTIDE SEQUENCE [LARGE SCALE GENOMIC DNA]</scope>
    <source>
        <strain evidence="2">SL48-SHIP-2</strain>
    </source>
</reference>
<dbReference type="Pfam" id="PF11667">
    <property type="entry name" value="DUF3267"/>
    <property type="match status" value="1"/>
</dbReference>
<keyword evidence="1" id="KW-1133">Transmembrane helix</keyword>
<evidence type="ECO:0000313" key="2">
    <source>
        <dbReference type="EMBL" id="TQE90561.1"/>
    </source>
</evidence>
<proteinExistence type="predicted"/>
<organism evidence="2 3">
    <name type="scientific">Spiribacter salinus</name>
    <dbReference type="NCBI Taxonomy" id="1335746"/>
    <lineage>
        <taxon>Bacteria</taxon>
        <taxon>Pseudomonadati</taxon>
        <taxon>Pseudomonadota</taxon>
        <taxon>Gammaproteobacteria</taxon>
        <taxon>Chromatiales</taxon>
        <taxon>Ectothiorhodospiraceae</taxon>
        <taxon>Spiribacter</taxon>
    </lineage>
</organism>
<feature type="transmembrane region" description="Helical" evidence="1">
    <location>
        <begin position="48"/>
        <end position="75"/>
    </location>
</feature>
<feature type="transmembrane region" description="Helical" evidence="1">
    <location>
        <begin position="135"/>
        <end position="155"/>
    </location>
</feature>